<dbReference type="Pfam" id="PF00705">
    <property type="entry name" value="PCNA_N"/>
    <property type="match status" value="1"/>
</dbReference>
<evidence type="ECO:0000259" key="9">
    <source>
        <dbReference type="Pfam" id="PF00705"/>
    </source>
</evidence>
<dbReference type="InterPro" id="IPR022659">
    <property type="entry name" value="Pr_cel_nuc_antig_CS"/>
</dbReference>
<dbReference type="InterPro" id="IPR022648">
    <property type="entry name" value="Pr_cel_nuc_antig_N"/>
</dbReference>
<dbReference type="NCBIfam" id="TIGR00590">
    <property type="entry name" value="pcna"/>
    <property type="match status" value="1"/>
</dbReference>
<name>A0A5M8Q2L2_9LECA</name>
<evidence type="ECO:0000256" key="8">
    <source>
        <dbReference type="RuleBase" id="RU003671"/>
    </source>
</evidence>
<dbReference type="GO" id="GO:0030337">
    <property type="term" value="F:DNA polymerase processivity factor activity"/>
    <property type="evidence" value="ECO:0007669"/>
    <property type="project" value="InterPro"/>
</dbReference>
<dbReference type="GO" id="GO:0006273">
    <property type="term" value="P:lagging strand elongation"/>
    <property type="evidence" value="ECO:0007669"/>
    <property type="project" value="UniProtKB-ARBA"/>
</dbReference>
<dbReference type="FunFam" id="3.10.150.10:FF:000006">
    <property type="entry name" value="Proliferating cell nuclear antigen"/>
    <property type="match status" value="1"/>
</dbReference>
<protein>
    <recommendedName>
        <fullName evidence="7">DNA sliding clamp PCNA</fullName>
    </recommendedName>
</protein>
<dbReference type="PANTHER" id="PTHR11352:SF0">
    <property type="entry name" value="PROLIFERATING CELL NUCLEAR ANTIGEN"/>
    <property type="match status" value="1"/>
</dbReference>
<dbReference type="PROSITE" id="PS01251">
    <property type="entry name" value="PCNA_1"/>
    <property type="match status" value="1"/>
</dbReference>
<dbReference type="EMBL" id="VXIT01000001">
    <property type="protein sequence ID" value="KAA6415413.1"/>
    <property type="molecule type" value="Genomic_DNA"/>
</dbReference>
<dbReference type="InterPro" id="IPR022649">
    <property type="entry name" value="Pr_cel_nuc_antig_C"/>
</dbReference>
<dbReference type="GO" id="GO:0006272">
    <property type="term" value="P:leading strand elongation"/>
    <property type="evidence" value="ECO:0007669"/>
    <property type="project" value="TreeGrafter"/>
</dbReference>
<dbReference type="FunFam" id="3.10.150.10:FF:000008">
    <property type="entry name" value="Proliferating cell nuclear antigen"/>
    <property type="match status" value="1"/>
</dbReference>
<evidence type="ECO:0000313" key="11">
    <source>
        <dbReference type="EMBL" id="KAA6415413.1"/>
    </source>
</evidence>
<dbReference type="InterPro" id="IPR046938">
    <property type="entry name" value="DNA_clamp_sf"/>
</dbReference>
<dbReference type="PANTHER" id="PTHR11352">
    <property type="entry name" value="PROLIFERATING CELL NUCLEAR ANTIGEN"/>
    <property type="match status" value="1"/>
</dbReference>
<dbReference type="OrthoDB" id="534348at2759"/>
<gene>
    <name evidence="11" type="ORF">FRX48_00128</name>
</gene>
<evidence type="ECO:0000313" key="12">
    <source>
        <dbReference type="Proteomes" id="UP000324767"/>
    </source>
</evidence>
<dbReference type="GO" id="GO:0070987">
    <property type="term" value="P:error-free translesion synthesis"/>
    <property type="evidence" value="ECO:0007669"/>
    <property type="project" value="UniProtKB-ARBA"/>
</dbReference>
<comment type="similarity">
    <text evidence="2 8">Belongs to the PCNA family.</text>
</comment>
<evidence type="ECO:0000256" key="1">
    <source>
        <dbReference type="ARBA" id="ARBA00004123"/>
    </source>
</evidence>
<dbReference type="GO" id="GO:0043626">
    <property type="term" value="C:PCNA complex"/>
    <property type="evidence" value="ECO:0007669"/>
    <property type="project" value="UniProtKB-ARBA"/>
</dbReference>
<dbReference type="InterPro" id="IPR000730">
    <property type="entry name" value="Pr_cel_nuc_antig"/>
</dbReference>
<comment type="function">
    <text evidence="6">This protein is an auxiliary protein of DNA polymerase delta and is involved in the control of eukaryotic DNA replication by increasing the polymerase's processibility during elongation of the leading strand. Involved in DNA repair.</text>
</comment>
<dbReference type="PROSITE" id="PS00293">
    <property type="entry name" value="PCNA_2"/>
    <property type="match status" value="1"/>
</dbReference>
<dbReference type="Proteomes" id="UP000324767">
    <property type="component" value="Unassembled WGS sequence"/>
</dbReference>
<keyword evidence="5 7" id="KW-0539">Nucleus</keyword>
<dbReference type="GO" id="GO:0003677">
    <property type="term" value="F:DNA binding"/>
    <property type="evidence" value="ECO:0007669"/>
    <property type="project" value="UniProtKB-KW"/>
</dbReference>
<organism evidence="11 12">
    <name type="scientific">Lasallia pustulata</name>
    <dbReference type="NCBI Taxonomy" id="136370"/>
    <lineage>
        <taxon>Eukaryota</taxon>
        <taxon>Fungi</taxon>
        <taxon>Dikarya</taxon>
        <taxon>Ascomycota</taxon>
        <taxon>Pezizomycotina</taxon>
        <taxon>Lecanoromycetes</taxon>
        <taxon>OSLEUM clade</taxon>
        <taxon>Umbilicariomycetidae</taxon>
        <taxon>Umbilicariales</taxon>
        <taxon>Umbilicariaceae</taxon>
        <taxon>Lasallia</taxon>
    </lineage>
</organism>
<dbReference type="SUPFAM" id="SSF55979">
    <property type="entry name" value="DNA clamp"/>
    <property type="match status" value="2"/>
</dbReference>
<keyword evidence="3 8" id="KW-0235">DNA replication</keyword>
<evidence type="ECO:0000256" key="3">
    <source>
        <dbReference type="ARBA" id="ARBA00022705"/>
    </source>
</evidence>
<dbReference type="CDD" id="cd00577">
    <property type="entry name" value="PCNA"/>
    <property type="match status" value="1"/>
</dbReference>
<evidence type="ECO:0000256" key="7">
    <source>
        <dbReference type="RuleBase" id="RU000641"/>
    </source>
</evidence>
<comment type="function">
    <text evidence="7">This protein is an auxiliary protein of DNA polymerase delta and is involved in the control of eukaryotic DNA replication by increasing the polymerase's processivity during elongation of the leading strand.</text>
</comment>
<evidence type="ECO:0000256" key="4">
    <source>
        <dbReference type="ARBA" id="ARBA00023125"/>
    </source>
</evidence>
<dbReference type="PRINTS" id="PR00339">
    <property type="entry name" value="PCNACYCLIN"/>
</dbReference>
<reference evidence="11 12" key="1">
    <citation type="submission" date="2019-09" db="EMBL/GenBank/DDBJ databases">
        <title>The hologenome of the rock-dwelling lichen Lasallia pustulata.</title>
        <authorList>
            <person name="Greshake Tzovaras B."/>
            <person name="Segers F."/>
            <person name="Bicker A."/>
            <person name="Dal Grande F."/>
            <person name="Otte J."/>
            <person name="Hankeln T."/>
            <person name="Schmitt I."/>
            <person name="Ebersberger I."/>
        </authorList>
    </citation>
    <scope>NUCLEOTIDE SEQUENCE [LARGE SCALE GENOMIC DNA]</scope>
    <source>
        <strain evidence="11">A1-1</strain>
    </source>
</reference>
<dbReference type="Pfam" id="PF02747">
    <property type="entry name" value="PCNA_C"/>
    <property type="match status" value="1"/>
</dbReference>
<proteinExistence type="inferred from homology"/>
<evidence type="ECO:0000256" key="2">
    <source>
        <dbReference type="ARBA" id="ARBA00010462"/>
    </source>
</evidence>
<dbReference type="HAMAP" id="MF_00317">
    <property type="entry name" value="DNApol_clamp_arch"/>
    <property type="match status" value="1"/>
</dbReference>
<dbReference type="Gene3D" id="3.10.150.10">
    <property type="entry name" value="DNA Polymerase III, subunit A, domain 2"/>
    <property type="match status" value="2"/>
</dbReference>
<dbReference type="AlphaFoldDB" id="A0A5M8Q2L2"/>
<evidence type="ECO:0000256" key="5">
    <source>
        <dbReference type="ARBA" id="ARBA00023242"/>
    </source>
</evidence>
<keyword evidence="4 8" id="KW-0238">DNA-binding</keyword>
<comment type="caution">
    <text evidence="11">The sequence shown here is derived from an EMBL/GenBank/DDBJ whole genome shotgun (WGS) entry which is preliminary data.</text>
</comment>
<comment type="subcellular location">
    <subcellularLocation>
        <location evidence="1 7">Nucleus</location>
    </subcellularLocation>
</comment>
<accession>A0A5M8Q2L2</accession>
<feature type="domain" description="Proliferating cell nuclear antigen PCNA N-terminal" evidence="9">
    <location>
        <begin position="30"/>
        <end position="153"/>
    </location>
</feature>
<sequence>MLVNLPLWEGEHDHAYAEFKLPSRNTESTMLEARLEQANLLKKVVEAIKDLVQDCNFDCNDSGIALQAMDNSHVALVSMMLKAESFSPFRCDRNIALGINLTSLTKVLRCAQNEDILTLKAEDAPDVVNLVFETSESDRLSEYDIKLMDIDQEHLGIPETEYAATITMPSAEFQRICRDLMALSESVAIEATKEGVKFACTGDIGSGAVTLRSHSNVENADLNVEIDLSEPVALTFSLKYLVNFCKASGLSKQVKLCLSNEVPLLVEYSLASNSYLRFYLAPKIGDEE</sequence>
<dbReference type="GO" id="GO:0006275">
    <property type="term" value="P:regulation of DNA replication"/>
    <property type="evidence" value="ECO:0007669"/>
    <property type="project" value="InterPro"/>
</dbReference>
<evidence type="ECO:0000256" key="6">
    <source>
        <dbReference type="ARBA" id="ARBA00054163"/>
    </source>
</evidence>
<feature type="domain" description="Proliferating cell nuclear antigen PCNA C-terminal" evidence="10">
    <location>
        <begin position="156"/>
        <end position="283"/>
    </location>
</feature>
<dbReference type="GO" id="GO:0006298">
    <property type="term" value="P:mismatch repair"/>
    <property type="evidence" value="ECO:0007669"/>
    <property type="project" value="TreeGrafter"/>
</dbReference>
<evidence type="ECO:0000259" key="10">
    <source>
        <dbReference type="Pfam" id="PF02747"/>
    </source>
</evidence>